<dbReference type="AlphaFoldDB" id="A0AAD2HU93"/>
<dbReference type="EMBL" id="CAVNYO010000444">
    <property type="protein sequence ID" value="CAK5281985.1"/>
    <property type="molecule type" value="Genomic_DNA"/>
</dbReference>
<evidence type="ECO:0000256" key="1">
    <source>
        <dbReference type="SAM" id="MobiDB-lite"/>
    </source>
</evidence>
<evidence type="ECO:0000313" key="3">
    <source>
        <dbReference type="Proteomes" id="UP001295794"/>
    </source>
</evidence>
<sequence>MSTSPIPHVVAYLTRPLAGVFPAARISSAQLILHASLATSSSATTFTLASDCTLPPALLAASVGANVPWSAWYTALGGSTDSAIVLSFGPGYVRARVGDGAVVSVWSEEAQGSIVPISRSVRQHAHSQSPDARCRLSLRSVVLSARVRAHRRQQSIEIEPIRIPSLLFSPDSHSSDSHSSDSSSDDGDVSDLESDSGASSYTAYSNSNAASPPATPPKPTRVLPTAASPRAARPAKRVSPRTTDLTAYLYKGGVTRVMTGGVMLGPRVLIRSTRS</sequence>
<gene>
    <name evidence="2" type="ORF">MYCIT1_LOCUS33383</name>
</gene>
<keyword evidence="3" id="KW-1185">Reference proteome</keyword>
<feature type="compositionally biased region" description="Acidic residues" evidence="1">
    <location>
        <begin position="183"/>
        <end position="194"/>
    </location>
</feature>
<proteinExistence type="predicted"/>
<protein>
    <submittedName>
        <fullName evidence="2">Uncharacterized protein</fullName>
    </submittedName>
</protein>
<feature type="region of interest" description="Disordered" evidence="1">
    <location>
        <begin position="169"/>
        <end position="240"/>
    </location>
</feature>
<accession>A0AAD2HU93</accession>
<evidence type="ECO:0000313" key="2">
    <source>
        <dbReference type="EMBL" id="CAK5281985.1"/>
    </source>
</evidence>
<name>A0AAD2HU93_9AGAR</name>
<dbReference type="Proteomes" id="UP001295794">
    <property type="component" value="Unassembled WGS sequence"/>
</dbReference>
<reference evidence="2" key="1">
    <citation type="submission" date="2023-11" db="EMBL/GenBank/DDBJ databases">
        <authorList>
            <person name="De Vega J J."/>
            <person name="De Vega J J."/>
        </authorList>
    </citation>
    <scope>NUCLEOTIDE SEQUENCE</scope>
</reference>
<organism evidence="2 3">
    <name type="scientific">Mycena citricolor</name>
    <dbReference type="NCBI Taxonomy" id="2018698"/>
    <lineage>
        <taxon>Eukaryota</taxon>
        <taxon>Fungi</taxon>
        <taxon>Dikarya</taxon>
        <taxon>Basidiomycota</taxon>
        <taxon>Agaricomycotina</taxon>
        <taxon>Agaricomycetes</taxon>
        <taxon>Agaricomycetidae</taxon>
        <taxon>Agaricales</taxon>
        <taxon>Marasmiineae</taxon>
        <taxon>Mycenaceae</taxon>
        <taxon>Mycena</taxon>
    </lineage>
</organism>
<feature type="compositionally biased region" description="Low complexity" evidence="1">
    <location>
        <begin position="195"/>
        <end position="212"/>
    </location>
</feature>
<comment type="caution">
    <text evidence="2">The sequence shown here is derived from an EMBL/GenBank/DDBJ whole genome shotgun (WGS) entry which is preliminary data.</text>
</comment>